<dbReference type="Proteomes" id="UP000018417">
    <property type="component" value="Unassembled WGS sequence"/>
</dbReference>
<name>N9EEH5_9GAMM</name>
<evidence type="ECO:0000313" key="2">
    <source>
        <dbReference type="EMBL" id="ENW08647.1"/>
    </source>
</evidence>
<evidence type="ECO:0008006" key="4">
    <source>
        <dbReference type="Google" id="ProtNLM"/>
    </source>
</evidence>
<dbReference type="OrthoDB" id="6687669at2"/>
<dbReference type="HOGENOM" id="CLU_1745727_0_0_6"/>
<dbReference type="PATRIC" id="fig|1217649.3.peg.230"/>
<dbReference type="RefSeq" id="WP_005051218.1">
    <property type="nucleotide sequence ID" value="NZ_KB849757.1"/>
</dbReference>
<dbReference type="EMBL" id="APQK01000001">
    <property type="protein sequence ID" value="ENW08647.1"/>
    <property type="molecule type" value="Genomic_DNA"/>
</dbReference>
<accession>N9EEH5</accession>
<evidence type="ECO:0000313" key="3">
    <source>
        <dbReference type="Proteomes" id="UP000018417"/>
    </source>
</evidence>
<sequence>MKKIVFSLGLSLTVLAGCSTTPQSEVNSHNSKLLTVEFIGNGSYRVPQQGTVSLYVLETRMADAPATLIQQKKVEVSQVPFSVDFKIPADHKKLIQPQLKQGAEITYYVTWESDAKTQTVKDSIKIDYDRKFPRVTLDSGKQQVYLIESK</sequence>
<reference evidence="2 3" key="1">
    <citation type="submission" date="2013-02" db="EMBL/GenBank/DDBJ databases">
        <title>The Genome Sequence of Acinetobacter beijerinckii ANC 3835.</title>
        <authorList>
            <consortium name="The Broad Institute Genome Sequencing Platform"/>
            <consortium name="The Broad Institute Genome Sequencing Center for Infectious Disease"/>
            <person name="Cerqueira G."/>
            <person name="Feldgarden M."/>
            <person name="Courvalin P."/>
            <person name="Perichon B."/>
            <person name="Grillot-Courvalin C."/>
            <person name="Clermont D."/>
            <person name="Rocha E."/>
            <person name="Yoon E.-J."/>
            <person name="Nemec A."/>
            <person name="Walker B."/>
            <person name="Young S.K."/>
            <person name="Zeng Q."/>
            <person name="Gargeya S."/>
            <person name="Fitzgerald M."/>
            <person name="Haas B."/>
            <person name="Abouelleil A."/>
            <person name="Alvarado L."/>
            <person name="Arachchi H.M."/>
            <person name="Berlin A.M."/>
            <person name="Chapman S.B."/>
            <person name="Dewar J."/>
            <person name="Goldberg J."/>
            <person name="Griggs A."/>
            <person name="Gujja S."/>
            <person name="Hansen M."/>
            <person name="Howarth C."/>
            <person name="Imamovic A."/>
            <person name="Larimer J."/>
            <person name="McCowan C."/>
            <person name="Murphy C."/>
            <person name="Neiman D."/>
            <person name="Pearson M."/>
            <person name="Priest M."/>
            <person name="Roberts A."/>
            <person name="Saif S."/>
            <person name="Shea T."/>
            <person name="Sisk P."/>
            <person name="Sykes S."/>
            <person name="Wortman J."/>
            <person name="Nusbaum C."/>
            <person name="Birren B."/>
        </authorList>
    </citation>
    <scope>NUCLEOTIDE SEQUENCE [LARGE SCALE GENOMIC DNA]</scope>
    <source>
        <strain evidence="2 3">ANC 3835</strain>
    </source>
</reference>
<proteinExistence type="predicted"/>
<feature type="signal peptide" evidence="1">
    <location>
        <begin position="1"/>
        <end position="16"/>
    </location>
</feature>
<keyword evidence="1" id="KW-0732">Signal</keyword>
<feature type="chain" id="PRO_5004141324" description="Lipoprotein" evidence="1">
    <location>
        <begin position="17"/>
        <end position="150"/>
    </location>
</feature>
<dbReference type="PROSITE" id="PS51257">
    <property type="entry name" value="PROKAR_LIPOPROTEIN"/>
    <property type="match status" value="1"/>
</dbReference>
<protein>
    <recommendedName>
        <fullName evidence="4">Lipoprotein</fullName>
    </recommendedName>
</protein>
<organism evidence="2 3">
    <name type="scientific">Acinetobacter beijerinckii ANC 3835</name>
    <dbReference type="NCBI Taxonomy" id="1217649"/>
    <lineage>
        <taxon>Bacteria</taxon>
        <taxon>Pseudomonadati</taxon>
        <taxon>Pseudomonadota</taxon>
        <taxon>Gammaproteobacteria</taxon>
        <taxon>Moraxellales</taxon>
        <taxon>Moraxellaceae</taxon>
        <taxon>Acinetobacter</taxon>
    </lineage>
</organism>
<dbReference type="AlphaFoldDB" id="N9EEH5"/>
<evidence type="ECO:0000256" key="1">
    <source>
        <dbReference type="SAM" id="SignalP"/>
    </source>
</evidence>
<gene>
    <name evidence="2" type="ORF">F934_00244</name>
</gene>
<comment type="caution">
    <text evidence="2">The sequence shown here is derived from an EMBL/GenBank/DDBJ whole genome shotgun (WGS) entry which is preliminary data.</text>
</comment>